<dbReference type="InterPro" id="IPR050553">
    <property type="entry name" value="Thioredoxin_ResA/DsbE_sf"/>
</dbReference>
<proteinExistence type="predicted"/>
<dbReference type="InterPro" id="IPR013766">
    <property type="entry name" value="Thioredoxin_domain"/>
</dbReference>
<dbReference type="PANTHER" id="PTHR42852:SF13">
    <property type="entry name" value="PROTEIN DIPZ"/>
    <property type="match status" value="1"/>
</dbReference>
<sequence length="171" mass="18922">MMKAKPKILFISIAILVTTSIVSWLFLGSSGNQAPNVQMTLLNGKKLDLRSFHGHPVLINFWATTCPGCVEEIPSLAKLYKQLSPQGFEIIGVAMSYDIPSQVKTMTQDKHIPYPITIDRSDSISKAFGTIRLTPTSFLINPKGQIVYQKIGNVDTAKLKAQVEQMLRQSS</sequence>
<dbReference type="Pfam" id="PF08534">
    <property type="entry name" value="Redoxin"/>
    <property type="match status" value="1"/>
</dbReference>
<evidence type="ECO:0000313" key="3">
    <source>
        <dbReference type="Proteomes" id="UP000095342"/>
    </source>
</evidence>
<protein>
    <recommendedName>
        <fullName evidence="1">Thioredoxin domain-containing protein</fullName>
    </recommendedName>
</protein>
<dbReference type="GO" id="GO:0016491">
    <property type="term" value="F:oxidoreductase activity"/>
    <property type="evidence" value="ECO:0007669"/>
    <property type="project" value="InterPro"/>
</dbReference>
<dbReference type="AlphaFoldDB" id="A0A1D8K480"/>
<evidence type="ECO:0000259" key="1">
    <source>
        <dbReference type="PROSITE" id="PS51352"/>
    </source>
</evidence>
<dbReference type="PANTHER" id="PTHR42852">
    <property type="entry name" value="THIOL:DISULFIDE INTERCHANGE PROTEIN DSBE"/>
    <property type="match status" value="1"/>
</dbReference>
<dbReference type="KEGG" id="aaeo:BJI67_00415"/>
<gene>
    <name evidence="2" type="ORF">BJI67_00415</name>
</gene>
<evidence type="ECO:0000313" key="2">
    <source>
        <dbReference type="EMBL" id="AOV15724.1"/>
    </source>
</evidence>
<name>A0A1D8K480_9GAMM</name>
<dbReference type="CDD" id="cd02966">
    <property type="entry name" value="TlpA_like_family"/>
    <property type="match status" value="1"/>
</dbReference>
<dbReference type="PROSITE" id="PS51352">
    <property type="entry name" value="THIOREDOXIN_2"/>
    <property type="match status" value="1"/>
</dbReference>
<organism evidence="2 3">
    <name type="scientific">Acidihalobacter aeolianus</name>
    <dbReference type="NCBI Taxonomy" id="2792603"/>
    <lineage>
        <taxon>Bacteria</taxon>
        <taxon>Pseudomonadati</taxon>
        <taxon>Pseudomonadota</taxon>
        <taxon>Gammaproteobacteria</taxon>
        <taxon>Chromatiales</taxon>
        <taxon>Ectothiorhodospiraceae</taxon>
        <taxon>Acidihalobacter</taxon>
    </lineage>
</organism>
<dbReference type="Proteomes" id="UP000095342">
    <property type="component" value="Chromosome"/>
</dbReference>
<dbReference type="EMBL" id="CP017448">
    <property type="protein sequence ID" value="AOV15724.1"/>
    <property type="molecule type" value="Genomic_DNA"/>
</dbReference>
<feature type="domain" description="Thioredoxin" evidence="1">
    <location>
        <begin position="28"/>
        <end position="168"/>
    </location>
</feature>
<reference evidence="2 3" key="1">
    <citation type="submission" date="2016-09" db="EMBL/GenBank/DDBJ databases">
        <title>Acidihalobacter prosperus V6 (DSM14174).</title>
        <authorList>
            <person name="Khaleque H.N."/>
            <person name="Ramsay J.P."/>
            <person name="Murphy R.J.T."/>
            <person name="Kaksonen A.H."/>
            <person name="Boxall N.J."/>
            <person name="Watkin E.L.J."/>
        </authorList>
    </citation>
    <scope>NUCLEOTIDE SEQUENCE [LARGE SCALE GENOMIC DNA]</scope>
    <source>
        <strain evidence="2 3">V6</strain>
    </source>
</reference>
<dbReference type="InterPro" id="IPR013740">
    <property type="entry name" value="Redoxin"/>
</dbReference>
<dbReference type="SUPFAM" id="SSF52833">
    <property type="entry name" value="Thioredoxin-like"/>
    <property type="match status" value="1"/>
</dbReference>
<dbReference type="InterPro" id="IPR036249">
    <property type="entry name" value="Thioredoxin-like_sf"/>
</dbReference>
<keyword evidence="3" id="KW-1185">Reference proteome</keyword>
<dbReference type="Gene3D" id="3.40.30.10">
    <property type="entry name" value="Glutaredoxin"/>
    <property type="match status" value="1"/>
</dbReference>
<accession>A0A1D8K480</accession>